<evidence type="ECO:0000313" key="2">
    <source>
        <dbReference type="EMBL" id="SNU35873.1"/>
    </source>
</evidence>
<dbReference type="PANTHER" id="PTHR30575">
    <property type="entry name" value="PEPTIDASE M20"/>
    <property type="match status" value="1"/>
</dbReference>
<dbReference type="InterPro" id="IPR017145">
    <property type="entry name" value="Aminobenzoyl-glu_utiliz_pB"/>
</dbReference>
<dbReference type="SUPFAM" id="SSF53187">
    <property type="entry name" value="Zn-dependent exopeptidases"/>
    <property type="match status" value="1"/>
</dbReference>
<dbReference type="Proteomes" id="UP000220639">
    <property type="component" value="Unassembled WGS sequence"/>
</dbReference>
<dbReference type="CDD" id="cd05673">
    <property type="entry name" value="M20_Acy1L2_AbgB"/>
    <property type="match status" value="1"/>
</dbReference>
<organism evidence="2 3">
    <name type="scientific">Klebsiella grimontii</name>
    <dbReference type="NCBI Taxonomy" id="2058152"/>
    <lineage>
        <taxon>Bacteria</taxon>
        <taxon>Pseudomonadati</taxon>
        <taxon>Pseudomonadota</taxon>
        <taxon>Gammaproteobacteria</taxon>
        <taxon>Enterobacterales</taxon>
        <taxon>Enterobacteriaceae</taxon>
        <taxon>Klebsiella/Raoultella group</taxon>
        <taxon>Klebsiella</taxon>
    </lineage>
</organism>
<accession>A0A285B4Y8</accession>
<dbReference type="NCBIfam" id="TIGR01891">
    <property type="entry name" value="amidohydrolases"/>
    <property type="match status" value="1"/>
</dbReference>
<dbReference type="GO" id="GO:0005737">
    <property type="term" value="C:cytoplasm"/>
    <property type="evidence" value="ECO:0007669"/>
    <property type="project" value="TreeGrafter"/>
</dbReference>
<dbReference type="GO" id="GO:0016805">
    <property type="term" value="F:dipeptidase activity"/>
    <property type="evidence" value="ECO:0007669"/>
    <property type="project" value="TreeGrafter"/>
</dbReference>
<evidence type="ECO:0000313" key="3">
    <source>
        <dbReference type="Proteomes" id="UP000220639"/>
    </source>
</evidence>
<gene>
    <name evidence="2" type="primary">abgB</name>
    <name evidence="2" type="ORF">KOSB73_260597</name>
</gene>
<dbReference type="RefSeq" id="WP_098140751.1">
    <property type="nucleotide sequence ID" value="NZ_CBCSJA010000046.1"/>
</dbReference>
<dbReference type="Pfam" id="PF01546">
    <property type="entry name" value="Peptidase_M20"/>
    <property type="match status" value="1"/>
</dbReference>
<dbReference type="AlphaFoldDB" id="A0A285B4Y8"/>
<dbReference type="FunFam" id="3.40.630.10:FF:000061">
    <property type="entry name" value="Aminobenzoyl-glutamate utilization protein B"/>
    <property type="match status" value="1"/>
</dbReference>
<dbReference type="FunFam" id="3.30.70.360:FF:000004">
    <property type="entry name" value="Peptidase M20 domain-containing protein 2"/>
    <property type="match status" value="1"/>
</dbReference>
<dbReference type="SUPFAM" id="SSF55031">
    <property type="entry name" value="Bacterial exopeptidase dimerisation domain"/>
    <property type="match status" value="1"/>
</dbReference>
<dbReference type="Gene3D" id="3.40.630.10">
    <property type="entry name" value="Zn peptidases"/>
    <property type="match status" value="1"/>
</dbReference>
<sequence>MEQVYQFVDDVIEGRRNDFCAIADDIWDHPETRFQEFWSAARLADALEAEGFQLTRNAGGIPNAFIASFGAGQPVIALLGEFDALAGLSQQAHCAAPASPTPGENGHGCGHNLLGTAAFAAAVAARNWLQQHGGTGTLRFYGCPGEEGGSGKTFMVREGLFDDVDAALTWHPEAWAGMFSTSTLANIQAAWRFTGTAAHAANSPHLGRSALDAVTLMTTGSNFLNEHIIEKARVHYAITDTGGVSPNVVQAQAEVLYLIRAPEMADAQQIFARIEKIAQGAALMTETSVSCRFEKACSSYLPNRTLEAAMYQAVCHYGTPHWSEEERAFAAEIRATLSANDINNGLKNIAGTGDEEGKAFARRHRETILIDEVAPWSATDNILAGSTDVGDVSWKAPVAQCFSPCFAVGTPLHSWQLVSQGRTSIAHKGMLLAGKILAATAIRLFSDRPLLTASRRELAQVLAERPYRCPIPQDVKPSILK</sequence>
<dbReference type="GO" id="GO:0071713">
    <property type="term" value="F:para-aminobenzoyl-glutamate hydrolase activity"/>
    <property type="evidence" value="ECO:0007669"/>
    <property type="project" value="TreeGrafter"/>
</dbReference>
<dbReference type="InterPro" id="IPR017439">
    <property type="entry name" value="Amidohydrolase"/>
</dbReference>
<name>A0A285B4Y8_9ENTR</name>
<dbReference type="InterPro" id="IPR052030">
    <property type="entry name" value="Peptidase_M20/M20A_hydrolases"/>
</dbReference>
<dbReference type="Gene3D" id="3.30.70.360">
    <property type="match status" value="1"/>
</dbReference>
<dbReference type="PIRSF" id="PIRSF037227">
    <property type="entry name" value="Aminobenzoyl-glu_utiliz_pB"/>
    <property type="match status" value="1"/>
</dbReference>
<keyword evidence="1" id="KW-0378">Hydrolase</keyword>
<proteinExistence type="predicted"/>
<dbReference type="InterPro" id="IPR002933">
    <property type="entry name" value="Peptidase_M20"/>
</dbReference>
<reference evidence="3" key="1">
    <citation type="submission" date="2017-08" db="EMBL/GenBank/DDBJ databases">
        <authorList>
            <person name="Brisse S."/>
        </authorList>
    </citation>
    <scope>NUCLEOTIDE SEQUENCE [LARGE SCALE GENOMIC DNA]</scope>
    <source>
        <strain evidence="3">06D021</strain>
    </source>
</reference>
<evidence type="ECO:0000256" key="1">
    <source>
        <dbReference type="ARBA" id="ARBA00022801"/>
    </source>
</evidence>
<protein>
    <submittedName>
        <fullName evidence="2">Putative peptidase, aminobenzoyl-glutamate utilization protein</fullName>
    </submittedName>
</protein>
<dbReference type="PANTHER" id="PTHR30575:SF0">
    <property type="entry name" value="XAA-ARG DIPEPTIDASE"/>
    <property type="match status" value="1"/>
</dbReference>
<dbReference type="GO" id="GO:0046657">
    <property type="term" value="P:folic acid catabolic process"/>
    <property type="evidence" value="ECO:0007669"/>
    <property type="project" value="TreeGrafter"/>
</dbReference>
<dbReference type="InterPro" id="IPR036264">
    <property type="entry name" value="Bact_exopeptidase_dim_dom"/>
</dbReference>
<dbReference type="EMBL" id="FZTC01000019">
    <property type="protein sequence ID" value="SNU35873.1"/>
    <property type="molecule type" value="Genomic_DNA"/>
</dbReference>